<proteinExistence type="predicted"/>
<dbReference type="PANTHER" id="PTHR31398">
    <property type="entry name" value="MEIOTIC NUCLEAR DIVISION PROTEIN 1 HOMOLOG"/>
    <property type="match status" value="1"/>
</dbReference>
<keyword evidence="1" id="KW-0472">Membrane</keyword>
<dbReference type="Proteomes" id="UP000692954">
    <property type="component" value="Unassembled WGS sequence"/>
</dbReference>
<dbReference type="EMBL" id="CAJJDN010000018">
    <property type="protein sequence ID" value="CAD8063679.1"/>
    <property type="molecule type" value="Genomic_DNA"/>
</dbReference>
<keyword evidence="1" id="KW-0812">Transmembrane</keyword>
<dbReference type="GO" id="GO:0005634">
    <property type="term" value="C:nucleus"/>
    <property type="evidence" value="ECO:0007669"/>
    <property type="project" value="TreeGrafter"/>
</dbReference>
<gene>
    <name evidence="2" type="ORF">PSON_ATCC_30995.1.T0180112</name>
</gene>
<comment type="caution">
    <text evidence="2">The sequence shown here is derived from an EMBL/GenBank/DDBJ whole genome shotgun (WGS) entry which is preliminary data.</text>
</comment>
<name>A0A8S1L8L5_9CILI</name>
<organism evidence="2 3">
    <name type="scientific">Paramecium sonneborni</name>
    <dbReference type="NCBI Taxonomy" id="65129"/>
    <lineage>
        <taxon>Eukaryota</taxon>
        <taxon>Sar</taxon>
        <taxon>Alveolata</taxon>
        <taxon>Ciliophora</taxon>
        <taxon>Intramacronucleata</taxon>
        <taxon>Oligohymenophorea</taxon>
        <taxon>Peniculida</taxon>
        <taxon>Parameciidae</taxon>
        <taxon>Paramecium</taxon>
    </lineage>
</organism>
<dbReference type="PANTHER" id="PTHR31398:SF0">
    <property type="entry name" value="MEIOTIC NUCLEAR DIVISION PROTEIN 1 HOMOLOG"/>
    <property type="match status" value="1"/>
</dbReference>
<accession>A0A8S1L8L5</accession>
<reference evidence="2" key="1">
    <citation type="submission" date="2021-01" db="EMBL/GenBank/DDBJ databases">
        <authorList>
            <consortium name="Genoscope - CEA"/>
            <person name="William W."/>
        </authorList>
    </citation>
    <scope>NUCLEOTIDE SEQUENCE</scope>
</reference>
<evidence type="ECO:0008006" key="4">
    <source>
        <dbReference type="Google" id="ProtNLM"/>
    </source>
</evidence>
<dbReference type="GO" id="GO:0007131">
    <property type="term" value="P:reciprocal meiotic recombination"/>
    <property type="evidence" value="ECO:0007669"/>
    <property type="project" value="TreeGrafter"/>
</dbReference>
<dbReference type="OrthoDB" id="289648at2759"/>
<evidence type="ECO:0000313" key="3">
    <source>
        <dbReference type="Proteomes" id="UP000692954"/>
    </source>
</evidence>
<sequence>MLSIKKIKSLIRSYDNFGVSLNFNIRNNKQYQSLFGGLISLLMTALLLYIFITGLISLILRDKFQIDVQQLQSMNPDYQEMNITNFMFAIKLDNPFSLYFPNENKTAFKIVMNQMQLSAQANGSRTRIILNQTNFEQCTVDHFKQVNYEGFQEIKADIKSYLCLPQNFSFKLQGTFNSEYFLYPALKVSICYTEDCYTKEQIEYLAQNKSIMVSLSTLIQSSIYMRNSQDNQLLRYLNSDFYLQTTLKEESKADIFFKNNKIIADNSILSFYQEYERKDFWSFSLYNYREFRGYHDSPGVIFSVNFRISQDYEITQKNVDTLNSFLSYFGGMLKIISTFFGLLALQYNEIGLKLSLANYLYQFNIPKKKNGKYEFSYDKLLGIIQAQINRVTDLQQKLKNNTKTIVRTSMVMRIWNSQKFSNQTPTNLQMQQKEQTDTQIDPLQFKNYVEQLYDYKGNFLQRLVTTLNSTRHDLRLGMNFLIYEILWCTCCEKVEITKKMLEQSKMVIDRDLDIIHLLQKIQEIDKLKSIILEKDQIKVFNYTPKPIININPTYQYQAEENGKCIDLFQQINSQKKKCKIRRKTNSINKPKKLIKIYESYSKLKQHHKDKKNERIIQLLGPTIEMIFQKYYEIQNMAKVMQLNNFEGVPNDDPQREYQNDVVLPISSLNQTQRINAPHQELHALKFQQITPKTLVDKDYESFQMD</sequence>
<protein>
    <recommendedName>
        <fullName evidence="4">Transmembrane protein</fullName>
    </recommendedName>
</protein>
<dbReference type="AlphaFoldDB" id="A0A8S1L8L5"/>
<feature type="transmembrane region" description="Helical" evidence="1">
    <location>
        <begin position="34"/>
        <end position="60"/>
    </location>
</feature>
<keyword evidence="3" id="KW-1185">Reference proteome</keyword>
<evidence type="ECO:0000313" key="2">
    <source>
        <dbReference type="EMBL" id="CAD8063679.1"/>
    </source>
</evidence>
<keyword evidence="1" id="KW-1133">Transmembrane helix</keyword>
<evidence type="ECO:0000256" key="1">
    <source>
        <dbReference type="SAM" id="Phobius"/>
    </source>
</evidence>